<name>A0A699L5M6_TANCI</name>
<proteinExistence type="predicted"/>
<gene>
    <name evidence="1" type="ORF">Tci_698983</name>
</gene>
<comment type="caution">
    <text evidence="1">The sequence shown here is derived from an EMBL/GenBank/DDBJ whole genome shotgun (WGS) entry which is preliminary data.</text>
</comment>
<dbReference type="EMBL" id="BKCJ010589752">
    <property type="protein sequence ID" value="GFB27012.1"/>
    <property type="molecule type" value="Genomic_DNA"/>
</dbReference>
<organism evidence="1">
    <name type="scientific">Tanacetum cinerariifolium</name>
    <name type="common">Dalmatian daisy</name>
    <name type="synonym">Chrysanthemum cinerariifolium</name>
    <dbReference type="NCBI Taxonomy" id="118510"/>
    <lineage>
        <taxon>Eukaryota</taxon>
        <taxon>Viridiplantae</taxon>
        <taxon>Streptophyta</taxon>
        <taxon>Embryophyta</taxon>
        <taxon>Tracheophyta</taxon>
        <taxon>Spermatophyta</taxon>
        <taxon>Magnoliopsida</taxon>
        <taxon>eudicotyledons</taxon>
        <taxon>Gunneridae</taxon>
        <taxon>Pentapetalae</taxon>
        <taxon>asterids</taxon>
        <taxon>campanulids</taxon>
        <taxon>Asterales</taxon>
        <taxon>Asteraceae</taxon>
        <taxon>Asteroideae</taxon>
        <taxon>Anthemideae</taxon>
        <taxon>Anthemidinae</taxon>
        <taxon>Tanacetum</taxon>
    </lineage>
</organism>
<evidence type="ECO:0000313" key="1">
    <source>
        <dbReference type="EMBL" id="GFB27012.1"/>
    </source>
</evidence>
<protein>
    <submittedName>
        <fullName evidence="1">Uncharacterized protein</fullName>
    </submittedName>
</protein>
<dbReference type="AlphaFoldDB" id="A0A699L5M6"/>
<sequence>MFSRCLLNVTDRSRRAQTFPLVFVPKVYSPSQSDTVNLFIKDTKCESMMNELAIRPSQYFALTLVCREMFSLTVLNNVGEALMACENYASYVLWKSNCHIEQEPDLASGMASGFGFILARIQVWRMESYAWKFADDVLLGIFVTGSACSLIPATAQIQAWGKPVRTSVDDVLLLALVLKHVVPSLIA</sequence>
<accession>A0A699L5M6</accession>
<reference evidence="1" key="1">
    <citation type="journal article" date="2019" name="Sci. Rep.">
        <title>Draft genome of Tanacetum cinerariifolium, the natural source of mosquito coil.</title>
        <authorList>
            <person name="Yamashiro T."/>
            <person name="Shiraishi A."/>
            <person name="Satake H."/>
            <person name="Nakayama K."/>
        </authorList>
    </citation>
    <scope>NUCLEOTIDE SEQUENCE</scope>
</reference>